<evidence type="ECO:0000313" key="8">
    <source>
        <dbReference type="Proteomes" id="UP000282084"/>
    </source>
</evidence>
<dbReference type="PANTHER" id="PTHR43394:SF1">
    <property type="entry name" value="ATP-BINDING CASSETTE SUB-FAMILY B MEMBER 10, MITOCHONDRIAL"/>
    <property type="match status" value="1"/>
</dbReference>
<dbReference type="EMBL" id="RBXO01000001">
    <property type="protein sequence ID" value="RKT53847.1"/>
    <property type="molecule type" value="Genomic_DNA"/>
</dbReference>
<reference evidence="7 8" key="1">
    <citation type="submission" date="2018-10" db="EMBL/GenBank/DDBJ databases">
        <title>Sequencing the genomes of 1000 actinobacteria strains.</title>
        <authorList>
            <person name="Klenk H.-P."/>
        </authorList>
    </citation>
    <scope>NUCLEOTIDE SEQUENCE [LARGE SCALE GENOMIC DNA]</scope>
    <source>
        <strain evidence="7 8">DSM 43800</strain>
    </source>
</reference>
<evidence type="ECO:0000259" key="6">
    <source>
        <dbReference type="PROSITE" id="PS50929"/>
    </source>
</evidence>
<dbReference type="InterPro" id="IPR003439">
    <property type="entry name" value="ABC_transporter-like_ATP-bd"/>
</dbReference>
<keyword evidence="2" id="KW-0812">Transmembrane</keyword>
<dbReference type="InterPro" id="IPR039421">
    <property type="entry name" value="Type_1_exporter"/>
</dbReference>
<dbReference type="Pfam" id="PF00664">
    <property type="entry name" value="ABC_membrane"/>
    <property type="match status" value="1"/>
</dbReference>
<dbReference type="InterPro" id="IPR036640">
    <property type="entry name" value="ABC1_TM_sf"/>
</dbReference>
<dbReference type="GO" id="GO:0005524">
    <property type="term" value="F:ATP binding"/>
    <property type="evidence" value="ECO:0007669"/>
    <property type="project" value="InterPro"/>
</dbReference>
<evidence type="ECO:0000313" key="7">
    <source>
        <dbReference type="EMBL" id="RKT53847.1"/>
    </source>
</evidence>
<feature type="domain" description="ABC transporter" evidence="5">
    <location>
        <begin position="296"/>
        <end position="563"/>
    </location>
</feature>
<dbReference type="SUPFAM" id="SSF90123">
    <property type="entry name" value="ABC transporter transmembrane region"/>
    <property type="match status" value="1"/>
</dbReference>
<dbReference type="Gene3D" id="1.20.1560.10">
    <property type="entry name" value="ABC transporter type 1, transmembrane domain"/>
    <property type="match status" value="1"/>
</dbReference>
<dbReference type="Pfam" id="PF00005">
    <property type="entry name" value="ABC_tran"/>
    <property type="match status" value="1"/>
</dbReference>
<accession>A0A495VYL9</accession>
<dbReference type="InterPro" id="IPR011527">
    <property type="entry name" value="ABC1_TM_dom"/>
</dbReference>
<comment type="caution">
    <text evidence="7">The sequence shown here is derived from an EMBL/GenBank/DDBJ whole genome shotgun (WGS) entry which is preliminary data.</text>
</comment>
<evidence type="ECO:0000259" key="5">
    <source>
        <dbReference type="PROSITE" id="PS50893"/>
    </source>
</evidence>
<evidence type="ECO:0000256" key="2">
    <source>
        <dbReference type="ARBA" id="ARBA00022692"/>
    </source>
</evidence>
<dbReference type="PROSITE" id="PS00211">
    <property type="entry name" value="ABC_TRANSPORTER_1"/>
    <property type="match status" value="1"/>
</dbReference>
<evidence type="ECO:0000256" key="3">
    <source>
        <dbReference type="ARBA" id="ARBA00022989"/>
    </source>
</evidence>
<dbReference type="RefSeq" id="WP_246018824.1">
    <property type="nucleotide sequence ID" value="NZ_RBXO01000001.1"/>
</dbReference>
<dbReference type="InterPro" id="IPR017871">
    <property type="entry name" value="ABC_transporter-like_CS"/>
</dbReference>
<dbReference type="GO" id="GO:0015421">
    <property type="term" value="F:ABC-type oligopeptide transporter activity"/>
    <property type="evidence" value="ECO:0007669"/>
    <property type="project" value="TreeGrafter"/>
</dbReference>
<dbReference type="CDD" id="cd07346">
    <property type="entry name" value="ABC_6TM_exporters"/>
    <property type="match status" value="1"/>
</dbReference>
<proteinExistence type="predicted"/>
<dbReference type="GO" id="GO:0005886">
    <property type="term" value="C:plasma membrane"/>
    <property type="evidence" value="ECO:0007669"/>
    <property type="project" value="UniProtKB-SubCell"/>
</dbReference>
<comment type="subcellular location">
    <subcellularLocation>
        <location evidence="1">Cell membrane</location>
        <topology evidence="1">Multi-pass membrane protein</topology>
    </subcellularLocation>
</comment>
<dbReference type="Gene3D" id="3.40.50.300">
    <property type="entry name" value="P-loop containing nucleotide triphosphate hydrolases"/>
    <property type="match status" value="1"/>
</dbReference>
<dbReference type="Proteomes" id="UP000282084">
    <property type="component" value="Unassembled WGS sequence"/>
</dbReference>
<gene>
    <name evidence="7" type="ORF">C8E97_2429</name>
</gene>
<keyword evidence="8" id="KW-1185">Reference proteome</keyword>
<feature type="domain" description="ABC transmembrane type-1" evidence="6">
    <location>
        <begin position="32"/>
        <end position="313"/>
    </location>
</feature>
<keyword evidence="3" id="KW-1133">Transmembrane helix</keyword>
<dbReference type="InterPro" id="IPR027417">
    <property type="entry name" value="P-loop_NTPase"/>
</dbReference>
<name>A0A495VYL9_9PSEU</name>
<dbReference type="SUPFAM" id="SSF52540">
    <property type="entry name" value="P-loop containing nucleoside triphosphate hydrolases"/>
    <property type="match status" value="1"/>
</dbReference>
<dbReference type="PROSITE" id="PS50893">
    <property type="entry name" value="ABC_TRANSPORTER_2"/>
    <property type="match status" value="1"/>
</dbReference>
<sequence>MGEAFTAPRPADVRGPGRFLWWLVAAQRRRVALGALLGSSWMVSLAVPPYLLAHAIDDGLVAGDAGALAVWVAALLGAGVLSAALAVARHRTMTKVRMDASFRTIRAVVRHSAHLGATLGRRVDAGEVVAIGVADVQVIAQSLTVTGPGVGAVVAYVAVAAVVLSISPPLALVVLCGVPLLAVTVGPLLRRIERTGAGYREHQGALTTRLVDVLDGLRVLNGLGGKDRHAARFGAESRELCERGYRVGAAASWVGALAGGLPALFLAVVTWLAARPAATGAITVGDLVAVHGYVAVLVVPVAFFIEGGGDVARAVTAARRVVRLLALTHDHADDPAAVAAPPSPATLRDPGSGVEVAPHRLTALVSSRAADAAEVVDRLGRFARSAATWAGAPLAAVPLGRVRDRILVADHDAELFAGSVREVVAGRRDVDDDAVRAALHAAVATDVVAALPGGLDARITAHGHNLSGGQRQRVRLARALCADAEVLLAVEPTSALDAHTEATLISRLRAAREGRTTLVTTTSPLVLDQVDVVVYLVDGAVRAVGAHRDLLRSEPGYRALVSRGVAEEAVG</sequence>
<dbReference type="PROSITE" id="PS50929">
    <property type="entry name" value="ABC_TM1F"/>
    <property type="match status" value="1"/>
</dbReference>
<keyword evidence="4" id="KW-0472">Membrane</keyword>
<protein>
    <submittedName>
        <fullName evidence="7">ABC-type multidrug transport system fused ATPase/permease subunit</fullName>
    </submittedName>
</protein>
<dbReference type="AlphaFoldDB" id="A0A495VYL9"/>
<evidence type="ECO:0000256" key="1">
    <source>
        <dbReference type="ARBA" id="ARBA00004651"/>
    </source>
</evidence>
<organism evidence="7 8">
    <name type="scientific">Saccharothrix australiensis</name>
    <dbReference type="NCBI Taxonomy" id="2072"/>
    <lineage>
        <taxon>Bacteria</taxon>
        <taxon>Bacillati</taxon>
        <taxon>Actinomycetota</taxon>
        <taxon>Actinomycetes</taxon>
        <taxon>Pseudonocardiales</taxon>
        <taxon>Pseudonocardiaceae</taxon>
        <taxon>Saccharothrix</taxon>
    </lineage>
</organism>
<dbReference type="GO" id="GO:0016887">
    <property type="term" value="F:ATP hydrolysis activity"/>
    <property type="evidence" value="ECO:0007669"/>
    <property type="project" value="InterPro"/>
</dbReference>
<evidence type="ECO:0000256" key="4">
    <source>
        <dbReference type="ARBA" id="ARBA00023136"/>
    </source>
</evidence>
<dbReference type="PANTHER" id="PTHR43394">
    <property type="entry name" value="ATP-DEPENDENT PERMEASE MDL1, MITOCHONDRIAL"/>
    <property type="match status" value="1"/>
</dbReference>